<reference evidence="1" key="1">
    <citation type="submission" date="2016-12" db="EMBL/GenBank/DDBJ databases">
        <title>The genomes of Aspergillus section Nigri reveals drivers in fungal speciation.</title>
        <authorList>
            <consortium name="DOE Joint Genome Institute"/>
            <person name="Vesth T.C."/>
            <person name="Nybo J."/>
            <person name="Theobald S."/>
            <person name="Brandl J."/>
            <person name="Frisvad J.C."/>
            <person name="Nielsen K.F."/>
            <person name="Lyhne E.K."/>
            <person name="Kogle M.E."/>
            <person name="Kuo A."/>
            <person name="Riley R."/>
            <person name="Clum A."/>
            <person name="Nolan M."/>
            <person name="Lipzen A."/>
            <person name="Salamov A."/>
            <person name="Henrissat B."/>
            <person name="Wiebenga A."/>
            <person name="De vries R.P."/>
            <person name="Grigoriev I.V."/>
            <person name="Mortensen U.H."/>
            <person name="Andersen M.R."/>
            <person name="Baker S.E."/>
        </authorList>
    </citation>
    <scope>NUCLEOTIDE SEQUENCE</scope>
    <source>
        <strain evidence="1">IBT 28561</strain>
    </source>
</reference>
<evidence type="ECO:0000313" key="2">
    <source>
        <dbReference type="Proteomes" id="UP000234254"/>
    </source>
</evidence>
<dbReference type="AlphaFoldDB" id="A0A2I1CXX1"/>
<dbReference type="VEuPathDB" id="FungiDB:P168DRAFT_184618"/>
<protein>
    <submittedName>
        <fullName evidence="1">Uncharacterized protein</fullName>
    </submittedName>
</protein>
<gene>
    <name evidence="1" type="ORF">P168DRAFT_184618</name>
</gene>
<sequence length="91" mass="10346">MYSLSRSPHLFCAGSSTTVFSARSALLCVLYPSDRYLSLLENSTVKHFHFSKMYLLQSRHSQETEPIMLEKVNTLVGQHSREAATYFVVLS</sequence>
<name>A0A2I1CXX1_ASPC2</name>
<keyword evidence="2" id="KW-1185">Reference proteome</keyword>
<comment type="caution">
    <text evidence="1">The sequence shown here is derived from an EMBL/GenBank/DDBJ whole genome shotgun (WGS) entry which is preliminary data.</text>
</comment>
<dbReference type="EMBL" id="MSFM01000009">
    <property type="protein sequence ID" value="PKY02473.1"/>
    <property type="molecule type" value="Genomic_DNA"/>
</dbReference>
<proteinExistence type="predicted"/>
<organism evidence="1 2">
    <name type="scientific">Aspergillus campestris (strain IBT 28561)</name>
    <dbReference type="NCBI Taxonomy" id="1392248"/>
    <lineage>
        <taxon>Eukaryota</taxon>
        <taxon>Fungi</taxon>
        <taxon>Dikarya</taxon>
        <taxon>Ascomycota</taxon>
        <taxon>Pezizomycotina</taxon>
        <taxon>Eurotiomycetes</taxon>
        <taxon>Eurotiomycetidae</taxon>
        <taxon>Eurotiales</taxon>
        <taxon>Aspergillaceae</taxon>
        <taxon>Aspergillus</taxon>
        <taxon>Aspergillus subgen. Circumdati</taxon>
    </lineage>
</organism>
<dbReference type="Proteomes" id="UP000234254">
    <property type="component" value="Unassembled WGS sequence"/>
</dbReference>
<evidence type="ECO:0000313" key="1">
    <source>
        <dbReference type="EMBL" id="PKY02473.1"/>
    </source>
</evidence>
<dbReference type="GeneID" id="36540490"/>
<dbReference type="RefSeq" id="XP_024691067.1">
    <property type="nucleotide sequence ID" value="XM_024832966.1"/>
</dbReference>
<accession>A0A2I1CXX1</accession>